<dbReference type="EMBL" id="CP007141">
    <property type="protein sequence ID" value="AJC74116.1"/>
    <property type="molecule type" value="Genomic_DNA"/>
</dbReference>
<gene>
    <name evidence="7" type="ORF">AJ81_07940</name>
</gene>
<keyword evidence="2" id="KW-0547">Nucleotide-binding</keyword>
<dbReference type="GO" id="GO:0009229">
    <property type="term" value="P:thiamine diphosphate biosynthetic process"/>
    <property type="evidence" value="ECO:0007669"/>
    <property type="project" value="InterPro"/>
</dbReference>
<dbReference type="PANTHER" id="PTHR41299">
    <property type="entry name" value="THIAMINE PYROPHOSPHOKINASE"/>
    <property type="match status" value="1"/>
</dbReference>
<accession>A0A0X1KS20</accession>
<evidence type="ECO:0000256" key="4">
    <source>
        <dbReference type="ARBA" id="ARBA00022840"/>
    </source>
</evidence>
<sequence>MRSALFLNGDCEDFESVDLEDYDLIIAVDGGAKRFLKAGLVPDLFVGDGDSLDESDLNELKALGCEVLLFPKEKDEIDTELALRKAIERGAKEIDIFCWMGERLDMLLALMYLMGSFNVKITAKSRKLIVGVVSTELELEANPNEKWSIIPIAGDAYGVTLKGFKYEIANKNMPCDHPYGVSNIAILPRVKISVERGKVAYFRWLKEPS</sequence>
<dbReference type="PATRIC" id="fig|1123384.7.peg.1592"/>
<dbReference type="Pfam" id="PF04263">
    <property type="entry name" value="TPK_catalytic"/>
    <property type="match status" value="1"/>
</dbReference>
<dbReference type="SMART" id="SM00983">
    <property type="entry name" value="TPK_B1_binding"/>
    <property type="match status" value="1"/>
</dbReference>
<dbReference type="GO" id="GO:0016301">
    <property type="term" value="F:kinase activity"/>
    <property type="evidence" value="ECO:0007669"/>
    <property type="project" value="UniProtKB-KW"/>
</dbReference>
<evidence type="ECO:0000256" key="1">
    <source>
        <dbReference type="ARBA" id="ARBA00022679"/>
    </source>
</evidence>
<keyword evidence="4" id="KW-0067">ATP-binding</keyword>
<dbReference type="SUPFAM" id="SSF63862">
    <property type="entry name" value="Thiamin pyrophosphokinase, substrate-binding domain"/>
    <property type="match status" value="1"/>
</dbReference>
<dbReference type="Gene3D" id="3.40.50.10240">
    <property type="entry name" value="Thiamin pyrophosphokinase, catalytic domain"/>
    <property type="match status" value="1"/>
</dbReference>
<dbReference type="PANTHER" id="PTHR41299:SF1">
    <property type="entry name" value="THIAMINE PYROPHOSPHOKINASE"/>
    <property type="match status" value="1"/>
</dbReference>
<dbReference type="GO" id="GO:0004788">
    <property type="term" value="F:thiamine diphosphokinase activity"/>
    <property type="evidence" value="ECO:0007669"/>
    <property type="project" value="UniProtKB-UniRule"/>
</dbReference>
<evidence type="ECO:0000313" key="8">
    <source>
        <dbReference type="Proteomes" id="UP000077469"/>
    </source>
</evidence>
<evidence type="ECO:0000256" key="5">
    <source>
        <dbReference type="NCBIfam" id="TIGR01378"/>
    </source>
</evidence>
<dbReference type="InterPro" id="IPR006282">
    <property type="entry name" value="Thi_PPkinase"/>
</dbReference>
<reference evidence="7 8" key="1">
    <citation type="submission" date="2014-01" db="EMBL/GenBank/DDBJ databases">
        <title>Genome sequencing of Thermotog hypogea.</title>
        <authorList>
            <person name="Zhang X."/>
            <person name="Alvare G."/>
            <person name="Fristensky B."/>
            <person name="Chen L."/>
            <person name="Suen T."/>
            <person name="Chen Q."/>
            <person name="Ma K."/>
        </authorList>
    </citation>
    <scope>NUCLEOTIDE SEQUENCE [LARGE SCALE GENOMIC DNA]</scope>
    <source>
        <strain evidence="7 8">DSM 11164</strain>
    </source>
</reference>
<evidence type="ECO:0000259" key="6">
    <source>
        <dbReference type="SMART" id="SM00983"/>
    </source>
</evidence>
<dbReference type="SUPFAM" id="SSF63999">
    <property type="entry name" value="Thiamin pyrophosphokinase, catalytic domain"/>
    <property type="match status" value="1"/>
</dbReference>
<dbReference type="OrthoDB" id="9804377at2"/>
<evidence type="ECO:0000313" key="7">
    <source>
        <dbReference type="EMBL" id="AJC74116.1"/>
    </source>
</evidence>
<dbReference type="NCBIfam" id="TIGR01378">
    <property type="entry name" value="thi_PPkinase"/>
    <property type="match status" value="1"/>
</dbReference>
<evidence type="ECO:0000256" key="2">
    <source>
        <dbReference type="ARBA" id="ARBA00022741"/>
    </source>
</evidence>
<dbReference type="RefSeq" id="WP_031504096.1">
    <property type="nucleotide sequence ID" value="NC_022795.1"/>
</dbReference>
<dbReference type="InterPro" id="IPR036371">
    <property type="entry name" value="TPK_B1-bd_sf"/>
</dbReference>
<feature type="domain" description="Thiamin pyrophosphokinase thiamin-binding" evidence="6">
    <location>
        <begin position="135"/>
        <end position="200"/>
    </location>
</feature>
<keyword evidence="3 7" id="KW-0418">Kinase</keyword>
<dbReference type="GO" id="GO:0005524">
    <property type="term" value="F:ATP binding"/>
    <property type="evidence" value="ECO:0007669"/>
    <property type="project" value="UniProtKB-KW"/>
</dbReference>
<dbReference type="GO" id="GO:0030975">
    <property type="term" value="F:thiamine binding"/>
    <property type="evidence" value="ECO:0007669"/>
    <property type="project" value="InterPro"/>
</dbReference>
<dbReference type="GO" id="GO:0006772">
    <property type="term" value="P:thiamine metabolic process"/>
    <property type="evidence" value="ECO:0007669"/>
    <property type="project" value="UniProtKB-UniRule"/>
</dbReference>
<proteinExistence type="predicted"/>
<dbReference type="EC" id="2.7.6.2" evidence="5"/>
<dbReference type="InterPro" id="IPR036759">
    <property type="entry name" value="TPK_catalytic_sf"/>
</dbReference>
<dbReference type="STRING" id="1123384.AJ81_07940"/>
<dbReference type="InterPro" id="IPR007373">
    <property type="entry name" value="Thiamin_PyroPKinase_B1-bd"/>
</dbReference>
<dbReference type="InterPro" id="IPR007371">
    <property type="entry name" value="TPK_catalytic"/>
</dbReference>
<dbReference type="Proteomes" id="UP000077469">
    <property type="component" value="Chromosome"/>
</dbReference>
<name>A0A0X1KS20_9THEM</name>
<evidence type="ECO:0000256" key="3">
    <source>
        <dbReference type="ARBA" id="ARBA00022777"/>
    </source>
</evidence>
<keyword evidence="1" id="KW-0808">Transferase</keyword>
<dbReference type="KEGG" id="phy:AJ81_07940"/>
<protein>
    <recommendedName>
        <fullName evidence="5">Thiamine diphosphokinase</fullName>
        <ecNumber evidence="5">2.7.6.2</ecNumber>
    </recommendedName>
</protein>
<dbReference type="AlphaFoldDB" id="A0A0X1KS20"/>
<dbReference type="PaxDb" id="1123384-AJ81_07940"/>
<dbReference type="InterPro" id="IPR053149">
    <property type="entry name" value="TPK"/>
</dbReference>
<keyword evidence="8" id="KW-1185">Reference proteome</keyword>
<dbReference type="CDD" id="cd07995">
    <property type="entry name" value="TPK"/>
    <property type="match status" value="1"/>
</dbReference>
<organism evidence="7 8">
    <name type="scientific">Pseudothermotoga hypogea DSM 11164 = NBRC 106472</name>
    <dbReference type="NCBI Taxonomy" id="1123384"/>
    <lineage>
        <taxon>Bacteria</taxon>
        <taxon>Thermotogati</taxon>
        <taxon>Thermotogota</taxon>
        <taxon>Thermotogae</taxon>
        <taxon>Thermotogales</taxon>
        <taxon>Thermotogaceae</taxon>
        <taxon>Pseudothermotoga</taxon>
    </lineage>
</organism>
<dbReference type="Pfam" id="PF04265">
    <property type="entry name" value="TPK_B1_binding"/>
    <property type="match status" value="1"/>
</dbReference>